<dbReference type="PANTHER" id="PTHR43525">
    <property type="entry name" value="PROTEIN MALY"/>
    <property type="match status" value="1"/>
</dbReference>
<dbReference type="Proteomes" id="UP001139644">
    <property type="component" value="Unassembled WGS sequence"/>
</dbReference>
<evidence type="ECO:0000313" key="9">
    <source>
        <dbReference type="Proteomes" id="UP000191171"/>
    </source>
</evidence>
<dbReference type="PANTHER" id="PTHR43525:SF1">
    <property type="entry name" value="PROTEIN MALY"/>
    <property type="match status" value="1"/>
</dbReference>
<dbReference type="InterPro" id="IPR004839">
    <property type="entry name" value="Aminotransferase_I/II_large"/>
</dbReference>
<dbReference type="EMBL" id="JAIFOC010000084">
    <property type="protein sequence ID" value="MBX4223153.1"/>
    <property type="molecule type" value="Genomic_DNA"/>
</dbReference>
<feature type="domain" description="Aminotransferase class I/classII large" evidence="6">
    <location>
        <begin position="41"/>
        <end position="389"/>
    </location>
</feature>
<reference evidence="7" key="2">
    <citation type="journal article" date="2022" name="J. Anim. Sci.">
        <title>Whole genome sequence analyses-based assessment of virulence potential and antimicrobial susceptibilities and resistance of Enterococcus faecium strains isolated from commercial swine and cattle probiotic products.</title>
        <authorList>
            <person name="Shridhar P.B."/>
            <person name="Amachawadi R.G."/>
            <person name="Tokach M."/>
            <person name="Patel I."/>
            <person name="Gangiredla J."/>
            <person name="Mammel M."/>
            <person name="Nagaraja T.G."/>
        </authorList>
    </citation>
    <scope>NUCLEOTIDE SEQUENCE</scope>
    <source>
        <strain evidence="7">EF215</strain>
    </source>
</reference>
<keyword evidence="3" id="KW-0663">Pyridoxal phosphate</keyword>
<organism evidence="8 9">
    <name type="scientific">Enterococcus faecium</name>
    <name type="common">Streptococcus faecium</name>
    <dbReference type="NCBI Taxonomy" id="1352"/>
    <lineage>
        <taxon>Bacteria</taxon>
        <taxon>Bacillati</taxon>
        <taxon>Bacillota</taxon>
        <taxon>Bacilli</taxon>
        <taxon>Lactobacillales</taxon>
        <taxon>Enterococcaceae</taxon>
        <taxon>Enterococcus</taxon>
    </lineage>
</organism>
<dbReference type="NCBIfam" id="TIGR04350">
    <property type="entry name" value="C_S_lyase_PatB"/>
    <property type="match status" value="1"/>
</dbReference>
<evidence type="ECO:0000256" key="4">
    <source>
        <dbReference type="ARBA" id="ARBA00023239"/>
    </source>
</evidence>
<keyword evidence="8" id="KW-0032">Aminotransferase</keyword>
<dbReference type="GO" id="GO:0030170">
    <property type="term" value="F:pyridoxal phosphate binding"/>
    <property type="evidence" value="ECO:0007669"/>
    <property type="project" value="InterPro"/>
</dbReference>
<evidence type="ECO:0000313" key="7">
    <source>
        <dbReference type="EMBL" id="MBX4223153.1"/>
    </source>
</evidence>
<dbReference type="InterPro" id="IPR051798">
    <property type="entry name" value="Class-II_PLP-Dep_Aminotrans"/>
</dbReference>
<evidence type="ECO:0000256" key="1">
    <source>
        <dbReference type="ARBA" id="ARBA00001933"/>
    </source>
</evidence>
<reference evidence="8 9" key="1">
    <citation type="submission" date="2017-02" db="EMBL/GenBank/DDBJ databases">
        <title>Clonality and virulence of isolates of VRE in Hematopoietic Stem Cell Transplanted (HSCT) patients.</title>
        <authorList>
            <person name="Marchi A.P."/>
            <person name="Martins R.C."/>
            <person name="Marie S.K."/>
            <person name="Levin A.S."/>
            <person name="Costa S.F."/>
        </authorList>
    </citation>
    <scope>NUCLEOTIDE SEQUENCE [LARGE SCALE GENOMIC DNA]</scope>
    <source>
        <strain evidence="8 9">LIM1759</strain>
    </source>
</reference>
<comment type="caution">
    <text evidence="8">The sequence shown here is derived from an EMBL/GenBank/DDBJ whole genome shotgun (WGS) entry which is preliminary data.</text>
</comment>
<dbReference type="EMBL" id="MVGJ01000077">
    <property type="protein sequence ID" value="OOL80265.1"/>
    <property type="molecule type" value="Genomic_DNA"/>
</dbReference>
<gene>
    <name evidence="8" type="ORF">B1P95_11875</name>
    <name evidence="7" type="ORF">KYX88_10045</name>
</gene>
<protein>
    <recommendedName>
        <fullName evidence="2">cysteine-S-conjugate beta-lyase</fullName>
        <ecNumber evidence="2">4.4.1.13</ecNumber>
    </recommendedName>
</protein>
<dbReference type="Pfam" id="PF00155">
    <property type="entry name" value="Aminotran_1_2"/>
    <property type="match status" value="1"/>
</dbReference>
<name>A0A1S8JQ94_ENTFC</name>
<dbReference type="EC" id="4.4.1.13" evidence="2"/>
<accession>A0A1S8JQ94</accession>
<keyword evidence="8" id="KW-0808">Transferase</keyword>
<evidence type="ECO:0000259" key="6">
    <source>
        <dbReference type="Pfam" id="PF00155"/>
    </source>
</evidence>
<dbReference type="CDD" id="cd00609">
    <property type="entry name" value="AAT_like"/>
    <property type="match status" value="1"/>
</dbReference>
<dbReference type="GO" id="GO:0047804">
    <property type="term" value="F:cysteine-S-conjugate beta-lyase activity"/>
    <property type="evidence" value="ECO:0007669"/>
    <property type="project" value="UniProtKB-EC"/>
</dbReference>
<dbReference type="AlphaFoldDB" id="A0A1S8JQ94"/>
<sequence length="397" mass="45214">MTGGLKMIEFDKQISRKDTESVKWDAIAETYQMDDLLPLWVADMDFLSPGGVAKAFSEYIKHGIFGYATLSDKLYQAIIHWERQHHAVELTKENIVFTSGVLTSLAAAVQTFTKPGDSILIHDPVYPPFSSIIETNQRHIVRSSLLEKNNHFIMDLSDMEKKIEENNVKAMILCNPHNPGGRVWSKEELKQLSELCLKHQVILFSDEIHQDLTLFDHTFTSMLTIDPNLDDLLVAFTSATKTFNLAAIKNSMVFIKNPEMKADFEKHLVMNQQHEINTFGLIGTQAAYETGGEWLSQLIPYLEKNVQTVNQFFEQYLPKVRIMNPEGTYLMWLDFTAYISDDQELENTLVRKGKVVLNPGITFGPSGHGHMRLNIACPEETLLEGLNRIKYALETID</sequence>
<dbReference type="InterPro" id="IPR015422">
    <property type="entry name" value="PyrdxlP-dep_Trfase_small"/>
</dbReference>
<dbReference type="Proteomes" id="UP000191171">
    <property type="component" value="Unassembled WGS sequence"/>
</dbReference>
<evidence type="ECO:0000256" key="2">
    <source>
        <dbReference type="ARBA" id="ARBA00012224"/>
    </source>
</evidence>
<evidence type="ECO:0000256" key="3">
    <source>
        <dbReference type="ARBA" id="ARBA00022898"/>
    </source>
</evidence>
<dbReference type="InterPro" id="IPR027619">
    <property type="entry name" value="C-S_lyase_PatB-like"/>
</dbReference>
<evidence type="ECO:0000256" key="5">
    <source>
        <dbReference type="ARBA" id="ARBA00037974"/>
    </source>
</evidence>
<dbReference type="SUPFAM" id="SSF53383">
    <property type="entry name" value="PLP-dependent transferases"/>
    <property type="match status" value="1"/>
</dbReference>
<dbReference type="GO" id="GO:0008483">
    <property type="term" value="F:transaminase activity"/>
    <property type="evidence" value="ECO:0007669"/>
    <property type="project" value="UniProtKB-KW"/>
</dbReference>
<comment type="similarity">
    <text evidence="5">Belongs to the class-II pyridoxal-phosphate-dependent aminotransferase family. MalY/PatB cystathionine beta-lyase subfamily.</text>
</comment>
<keyword evidence="4" id="KW-0456">Lyase</keyword>
<evidence type="ECO:0000313" key="8">
    <source>
        <dbReference type="EMBL" id="OOL80265.1"/>
    </source>
</evidence>
<dbReference type="Gene3D" id="3.40.640.10">
    <property type="entry name" value="Type I PLP-dependent aspartate aminotransferase-like (Major domain)"/>
    <property type="match status" value="1"/>
</dbReference>
<dbReference type="Gene3D" id="3.90.1150.10">
    <property type="entry name" value="Aspartate Aminotransferase, domain 1"/>
    <property type="match status" value="1"/>
</dbReference>
<dbReference type="InterPro" id="IPR015424">
    <property type="entry name" value="PyrdxlP-dep_Trfase"/>
</dbReference>
<proteinExistence type="inferred from homology"/>
<dbReference type="InterPro" id="IPR015421">
    <property type="entry name" value="PyrdxlP-dep_Trfase_major"/>
</dbReference>
<comment type="cofactor">
    <cofactor evidence="1">
        <name>pyridoxal 5'-phosphate</name>
        <dbReference type="ChEBI" id="CHEBI:597326"/>
    </cofactor>
</comment>